<dbReference type="PANTHER" id="PTHR15192:SF4">
    <property type="entry name" value="OXIDATIVE STRESS-INDUCED GROWTH INHIBITOR 2"/>
    <property type="match status" value="1"/>
</dbReference>
<evidence type="ECO:0000313" key="2">
    <source>
        <dbReference type="Proteomes" id="UP000694393"/>
    </source>
</evidence>
<dbReference type="Gene3D" id="3.50.50.60">
    <property type="entry name" value="FAD/NAD(P)-binding domain"/>
    <property type="match status" value="1"/>
</dbReference>
<evidence type="ECO:0000313" key="1">
    <source>
        <dbReference type="Ensembl" id="ENSPCEP00000007341.1"/>
    </source>
</evidence>
<reference evidence="1" key="2">
    <citation type="submission" date="2025-09" db="UniProtKB">
        <authorList>
            <consortium name="Ensembl"/>
        </authorList>
    </citation>
    <scope>IDENTIFICATION</scope>
</reference>
<dbReference type="AlphaFoldDB" id="A0A8C8RKX5"/>
<dbReference type="PANTHER" id="PTHR15192">
    <property type="entry name" value="PROTEIN CBG05349"/>
    <property type="match status" value="1"/>
</dbReference>
<accession>A0A8C8RKX5</accession>
<dbReference type="GO" id="GO:0030308">
    <property type="term" value="P:negative regulation of cell growth"/>
    <property type="evidence" value="ECO:0007669"/>
    <property type="project" value="TreeGrafter"/>
</dbReference>
<dbReference type="InterPro" id="IPR036188">
    <property type="entry name" value="FAD/NAD-bd_sf"/>
</dbReference>
<dbReference type="InterPro" id="IPR029731">
    <property type="entry name" value="OSGIN1/2"/>
</dbReference>
<name>A0A8C8RKX5_9SAUR</name>
<protein>
    <submittedName>
        <fullName evidence="1">Oxidative stress induced growth inhibitor family member 2</fullName>
    </submittedName>
</protein>
<dbReference type="Proteomes" id="UP000694393">
    <property type="component" value="Unplaced"/>
</dbReference>
<sequence>MLSGYRPYLSPEVAHPNPILHSKLEEARHLSIVDQDLEYLSEGLEGRSSNPVAVLFDTLLHPDADFGYDYPPVLHWKLEQHHYIPHIVLGKGPPGGAWHTMEDSMLTISFGDWMELPGLKFKDWAASKRRNIKSNRVMPEEIACYYKQYVKVMGLQKNFRDNAYITSVSRLYREQDNENECQVSEDISTQHLQMEKDDVQTSLIKRNWEIRGYQRTTDGSQVPFCLFAENVALATGTVDSPGRLQVEGEEFPFVFHSMSDFGAAISKGKLRGKVDPVVIVGAGLSAADAVLCAYNNNIPVIHVFRRRVTDPSLIFKQLPKKLYPEYQKVYHMMCTQSYAVDSNLHSAYTSFPEHRVLSFKPDMKCVLQSASGLKKIFKFSIALVLIGSHPNLFFLKDQGQGIGHNLNEPITCKGNPIEINPYTYECTKEANLFALGPLVGDNFVRFLKGGALGIARCLATRQKKKHQLIVERGSDEDGVP</sequence>
<dbReference type="Ensembl" id="ENSPCET00000007603.1">
    <property type="protein sequence ID" value="ENSPCEP00000007341.1"/>
    <property type="gene ID" value="ENSPCEG00000005887.1"/>
</dbReference>
<dbReference type="SUPFAM" id="SSF51905">
    <property type="entry name" value="FAD/NAD(P)-binding domain"/>
    <property type="match status" value="2"/>
</dbReference>
<organism evidence="1 2">
    <name type="scientific">Pelusios castaneus</name>
    <name type="common">West African mud turtle</name>
    <dbReference type="NCBI Taxonomy" id="367368"/>
    <lineage>
        <taxon>Eukaryota</taxon>
        <taxon>Metazoa</taxon>
        <taxon>Chordata</taxon>
        <taxon>Craniata</taxon>
        <taxon>Vertebrata</taxon>
        <taxon>Euteleostomi</taxon>
        <taxon>Archelosauria</taxon>
        <taxon>Testudinata</taxon>
        <taxon>Testudines</taxon>
        <taxon>Pleurodira</taxon>
        <taxon>Pelomedusidae</taxon>
        <taxon>Pelusios</taxon>
    </lineage>
</organism>
<dbReference type="GO" id="GO:0008083">
    <property type="term" value="F:growth factor activity"/>
    <property type="evidence" value="ECO:0007669"/>
    <property type="project" value="TreeGrafter"/>
</dbReference>
<reference evidence="1" key="1">
    <citation type="submission" date="2025-08" db="UniProtKB">
        <authorList>
            <consortium name="Ensembl"/>
        </authorList>
    </citation>
    <scope>IDENTIFICATION</scope>
</reference>
<dbReference type="FunFam" id="3.50.50.60:FF:000087">
    <property type="entry name" value="oxidative stress-induced growth inhibitor 2 isoform X2"/>
    <property type="match status" value="1"/>
</dbReference>
<proteinExistence type="predicted"/>
<keyword evidence="2" id="KW-1185">Reference proteome</keyword>